<evidence type="ECO:0000313" key="1">
    <source>
        <dbReference type="EMBL" id="GFS24313.1"/>
    </source>
</evidence>
<evidence type="ECO:0000313" key="2">
    <source>
        <dbReference type="Proteomes" id="UP000762676"/>
    </source>
</evidence>
<gene>
    <name evidence="1" type="ORF">ElyMa_003411900</name>
</gene>
<dbReference type="EMBL" id="BMAT01007026">
    <property type="protein sequence ID" value="GFS24313.1"/>
    <property type="molecule type" value="Genomic_DNA"/>
</dbReference>
<name>A0AAV4JQR7_9GAST</name>
<proteinExistence type="predicted"/>
<dbReference type="PANTHER" id="PTHR33198">
    <property type="entry name" value="ANK_REP_REGION DOMAIN-CONTAINING PROTEIN-RELATED"/>
    <property type="match status" value="1"/>
</dbReference>
<protein>
    <submittedName>
        <fullName evidence="1">Gag polyprotein</fullName>
    </submittedName>
</protein>
<reference evidence="1 2" key="1">
    <citation type="journal article" date="2021" name="Elife">
        <title>Chloroplast acquisition without the gene transfer in kleptoplastic sea slugs, Plakobranchus ocellatus.</title>
        <authorList>
            <person name="Maeda T."/>
            <person name="Takahashi S."/>
            <person name="Yoshida T."/>
            <person name="Shimamura S."/>
            <person name="Takaki Y."/>
            <person name="Nagai Y."/>
            <person name="Toyoda A."/>
            <person name="Suzuki Y."/>
            <person name="Arimoto A."/>
            <person name="Ishii H."/>
            <person name="Satoh N."/>
            <person name="Nishiyama T."/>
            <person name="Hasebe M."/>
            <person name="Maruyama T."/>
            <person name="Minagawa J."/>
            <person name="Obokata J."/>
            <person name="Shigenobu S."/>
        </authorList>
    </citation>
    <scope>NUCLEOTIDE SEQUENCE [LARGE SCALE GENOMIC DNA]</scope>
</reference>
<dbReference type="Proteomes" id="UP000762676">
    <property type="component" value="Unassembled WGS sequence"/>
</dbReference>
<sequence>MLYLIFLPFRIREGELSAGLRWRKWFQKFDNLITALDIINEDRKKALLIHYGGDEILDLVHTFPEEKKNTYEALKTALETYFTPRVNTTFEIFKLRKMKQLATENVNQFHVRLRTQAAHYSFTDVDREILAQLIEGVNSSKLRKKALRDRLTLTQFLSEARNEKLTEAQARKIERTDQAIHVPSLTKQRRALRFISNLHQRQLNQSRTIQGYAGIVEVFIRLRNQSIAPLEGRYARHAKGQTTLQEFADRN</sequence>
<dbReference type="AlphaFoldDB" id="A0AAV4JQR7"/>
<dbReference type="PANTHER" id="PTHR33198:SF20">
    <property type="entry name" value="RETROTRANSPOSON GAG DOMAIN-CONTAINING PROTEIN"/>
    <property type="match status" value="1"/>
</dbReference>
<accession>A0AAV4JQR7</accession>
<organism evidence="1 2">
    <name type="scientific">Elysia marginata</name>
    <dbReference type="NCBI Taxonomy" id="1093978"/>
    <lineage>
        <taxon>Eukaryota</taxon>
        <taxon>Metazoa</taxon>
        <taxon>Spiralia</taxon>
        <taxon>Lophotrochozoa</taxon>
        <taxon>Mollusca</taxon>
        <taxon>Gastropoda</taxon>
        <taxon>Heterobranchia</taxon>
        <taxon>Euthyneura</taxon>
        <taxon>Panpulmonata</taxon>
        <taxon>Sacoglossa</taxon>
        <taxon>Placobranchoidea</taxon>
        <taxon>Plakobranchidae</taxon>
        <taxon>Elysia</taxon>
    </lineage>
</organism>
<comment type="caution">
    <text evidence="1">The sequence shown here is derived from an EMBL/GenBank/DDBJ whole genome shotgun (WGS) entry which is preliminary data.</text>
</comment>
<keyword evidence="2" id="KW-1185">Reference proteome</keyword>